<dbReference type="InterPro" id="IPR003781">
    <property type="entry name" value="CoA-bd"/>
</dbReference>
<dbReference type="RefSeq" id="WP_204399839.1">
    <property type="nucleotide sequence ID" value="NZ_JAFBEE010000001.1"/>
</dbReference>
<name>A0ABS2NL43_9FIRM</name>
<sequence length="133" mass="15140">MDKIEVNKKEMLQKKTWAVVGATPDAEKYGYKIYNKLKNHGYNVYGINPKHENLEGDQLYKSLLDLPETPECVDMVVNPKVSMATLEDIHKAGIKYVWFQPGTFDEAVINKAESLGLNIVYYDCVLVALDELK</sequence>
<proteinExistence type="predicted"/>
<comment type="caution">
    <text evidence="2">The sequence shown here is derived from an EMBL/GenBank/DDBJ whole genome shotgun (WGS) entry which is preliminary data.</text>
</comment>
<protein>
    <submittedName>
        <fullName evidence="2">CoA-binding protein</fullName>
    </submittedName>
</protein>
<accession>A0ABS2NL43</accession>
<keyword evidence="3" id="KW-1185">Reference proteome</keyword>
<gene>
    <name evidence="2" type="ORF">JOC73_000055</name>
</gene>
<dbReference type="Gene3D" id="3.40.50.720">
    <property type="entry name" value="NAD(P)-binding Rossmann-like Domain"/>
    <property type="match status" value="1"/>
</dbReference>
<dbReference type="SUPFAM" id="SSF51735">
    <property type="entry name" value="NAD(P)-binding Rossmann-fold domains"/>
    <property type="match status" value="1"/>
</dbReference>
<dbReference type="Pfam" id="PF13380">
    <property type="entry name" value="CoA_binding_2"/>
    <property type="match status" value="1"/>
</dbReference>
<dbReference type="EMBL" id="JAFBEE010000001">
    <property type="protein sequence ID" value="MBM7613547.1"/>
    <property type="molecule type" value="Genomic_DNA"/>
</dbReference>
<dbReference type="Proteomes" id="UP001314796">
    <property type="component" value="Unassembled WGS sequence"/>
</dbReference>
<reference evidence="2 3" key="1">
    <citation type="submission" date="2021-01" db="EMBL/GenBank/DDBJ databases">
        <title>Genomic Encyclopedia of Type Strains, Phase IV (KMG-IV): sequencing the most valuable type-strain genomes for metagenomic binning, comparative biology and taxonomic classification.</title>
        <authorList>
            <person name="Goeker M."/>
        </authorList>
    </citation>
    <scope>NUCLEOTIDE SEQUENCE [LARGE SCALE GENOMIC DNA]</scope>
    <source>
        <strain evidence="2 3">DSM 25890</strain>
    </source>
</reference>
<evidence type="ECO:0000313" key="2">
    <source>
        <dbReference type="EMBL" id="MBM7613547.1"/>
    </source>
</evidence>
<organism evidence="2 3">
    <name type="scientific">Alkaliphilus hydrothermalis</name>
    <dbReference type="NCBI Taxonomy" id="1482730"/>
    <lineage>
        <taxon>Bacteria</taxon>
        <taxon>Bacillati</taxon>
        <taxon>Bacillota</taxon>
        <taxon>Clostridia</taxon>
        <taxon>Peptostreptococcales</taxon>
        <taxon>Natronincolaceae</taxon>
        <taxon>Alkaliphilus</taxon>
    </lineage>
</organism>
<dbReference type="InterPro" id="IPR036291">
    <property type="entry name" value="NAD(P)-bd_dom_sf"/>
</dbReference>
<evidence type="ECO:0000259" key="1">
    <source>
        <dbReference type="SMART" id="SM00881"/>
    </source>
</evidence>
<dbReference type="SMART" id="SM00881">
    <property type="entry name" value="CoA_binding"/>
    <property type="match status" value="1"/>
</dbReference>
<feature type="domain" description="CoA-binding" evidence="1">
    <location>
        <begin position="11"/>
        <end position="103"/>
    </location>
</feature>
<evidence type="ECO:0000313" key="3">
    <source>
        <dbReference type="Proteomes" id="UP001314796"/>
    </source>
</evidence>
<dbReference type="PANTHER" id="PTHR33303:SF2">
    <property type="entry name" value="COA-BINDING DOMAIN-CONTAINING PROTEIN"/>
    <property type="match status" value="1"/>
</dbReference>
<dbReference type="PANTHER" id="PTHR33303">
    <property type="entry name" value="CYTOPLASMIC PROTEIN-RELATED"/>
    <property type="match status" value="1"/>
</dbReference>